<dbReference type="Ensembl" id="ENSPLAT00000028856.1">
    <property type="protein sequence ID" value="ENSPLAP00000010529.1"/>
    <property type="gene ID" value="ENSPLAG00000013468.1"/>
</dbReference>
<proteinExistence type="predicted"/>
<evidence type="ECO:0000313" key="2">
    <source>
        <dbReference type="Proteomes" id="UP000261500"/>
    </source>
</evidence>
<sequence>MGGPVRGWWARYSTMRGVIPYPSLSMRALHFSSIFMMSRLPDSAQSWRAVFPFTLFRFTSAPRSRRNLAISLWPLYRPQRWSPLDSLAVKVDRAPEFYMSFTMFEQVVYDL</sequence>
<name>A0A3B3UCZ1_9TELE</name>
<protein>
    <submittedName>
        <fullName evidence="1">Uncharacterized protein</fullName>
    </submittedName>
</protein>
<reference evidence="1" key="2">
    <citation type="submission" date="2025-09" db="UniProtKB">
        <authorList>
            <consortium name="Ensembl"/>
        </authorList>
    </citation>
    <scope>IDENTIFICATION</scope>
</reference>
<organism evidence="1 2">
    <name type="scientific">Poecilia latipinna</name>
    <name type="common">sailfin molly</name>
    <dbReference type="NCBI Taxonomy" id="48699"/>
    <lineage>
        <taxon>Eukaryota</taxon>
        <taxon>Metazoa</taxon>
        <taxon>Chordata</taxon>
        <taxon>Craniata</taxon>
        <taxon>Vertebrata</taxon>
        <taxon>Euteleostomi</taxon>
        <taxon>Actinopterygii</taxon>
        <taxon>Neopterygii</taxon>
        <taxon>Teleostei</taxon>
        <taxon>Neoteleostei</taxon>
        <taxon>Acanthomorphata</taxon>
        <taxon>Ovalentaria</taxon>
        <taxon>Atherinomorphae</taxon>
        <taxon>Cyprinodontiformes</taxon>
        <taxon>Poeciliidae</taxon>
        <taxon>Poeciliinae</taxon>
        <taxon>Poecilia</taxon>
    </lineage>
</organism>
<dbReference type="GeneTree" id="ENSGT00940000178222"/>
<accession>A0A3B3UCZ1</accession>
<dbReference type="AlphaFoldDB" id="A0A3B3UCZ1"/>
<keyword evidence="2" id="KW-1185">Reference proteome</keyword>
<dbReference type="Proteomes" id="UP000261500">
    <property type="component" value="Unplaced"/>
</dbReference>
<evidence type="ECO:0000313" key="1">
    <source>
        <dbReference type="Ensembl" id="ENSPLAP00000010529.1"/>
    </source>
</evidence>
<reference evidence="1" key="1">
    <citation type="submission" date="2025-08" db="UniProtKB">
        <authorList>
            <consortium name="Ensembl"/>
        </authorList>
    </citation>
    <scope>IDENTIFICATION</scope>
</reference>